<dbReference type="Proteomes" id="UP000887540">
    <property type="component" value="Unplaced"/>
</dbReference>
<organism evidence="4 5">
    <name type="scientific">Acrobeloides nanus</name>
    <dbReference type="NCBI Taxonomy" id="290746"/>
    <lineage>
        <taxon>Eukaryota</taxon>
        <taxon>Metazoa</taxon>
        <taxon>Ecdysozoa</taxon>
        <taxon>Nematoda</taxon>
        <taxon>Chromadorea</taxon>
        <taxon>Rhabditida</taxon>
        <taxon>Tylenchina</taxon>
        <taxon>Cephalobomorpha</taxon>
        <taxon>Cephaloboidea</taxon>
        <taxon>Cephalobidae</taxon>
        <taxon>Acrobeloides</taxon>
    </lineage>
</organism>
<feature type="repeat" description="ANK" evidence="3">
    <location>
        <begin position="251"/>
        <end position="283"/>
    </location>
</feature>
<sequence length="353" mass="40004">MAKRHFQKSEKIHVEQVGQSRNVTELLEALHINPDNYPKAVEVDLATFIRLDKLGFMSLGIEKDSASKIKRALTTLQSWCQKHPTTEDSEADDTDNESKIDPSELFWEALKSAPGRVILKRPAFIDLPMAVISEHQRRVDYLLRLHPDRESQRNFVNKKGKRGWTPLMCACVIAKEITKVQHVNGKLLKEREYPIIKKILLAGANITAQNDKGQTALMLAASYGHYEVIKMLLEWCEEATYRKYANMQDKEGKSALHNAASFHQLDCIKVLLQYGADPNIKDEKGMTPLMIVSGGEEERVLEDGIRLMLNYGGDPTLKNNEGVECIEMIRGLGFPKAERVLVDTAKSSKYRKL</sequence>
<dbReference type="Pfam" id="PF12796">
    <property type="entry name" value="Ank_2"/>
    <property type="match status" value="1"/>
</dbReference>
<evidence type="ECO:0000256" key="3">
    <source>
        <dbReference type="PROSITE-ProRule" id="PRU00023"/>
    </source>
</evidence>
<evidence type="ECO:0000313" key="4">
    <source>
        <dbReference type="Proteomes" id="UP000887540"/>
    </source>
</evidence>
<dbReference type="PRINTS" id="PR01415">
    <property type="entry name" value="ANKYRIN"/>
</dbReference>
<dbReference type="WBParaSite" id="ACRNAN_scaffold1764.g10018.t1">
    <property type="protein sequence ID" value="ACRNAN_scaffold1764.g10018.t1"/>
    <property type="gene ID" value="ACRNAN_scaffold1764.g10018"/>
</dbReference>
<evidence type="ECO:0000256" key="1">
    <source>
        <dbReference type="ARBA" id="ARBA00022737"/>
    </source>
</evidence>
<dbReference type="PANTHER" id="PTHR24198">
    <property type="entry name" value="ANKYRIN REPEAT AND PROTEIN KINASE DOMAIN-CONTAINING PROTEIN"/>
    <property type="match status" value="1"/>
</dbReference>
<keyword evidence="2 3" id="KW-0040">ANK repeat</keyword>
<dbReference type="PANTHER" id="PTHR24198:SF165">
    <property type="entry name" value="ANKYRIN REPEAT-CONTAINING PROTEIN-RELATED"/>
    <property type="match status" value="1"/>
</dbReference>
<evidence type="ECO:0000313" key="5">
    <source>
        <dbReference type="WBParaSite" id="ACRNAN_scaffold1764.g10018.t1"/>
    </source>
</evidence>
<name>A0A914D3N7_9BILA</name>
<dbReference type="SUPFAM" id="SSF48403">
    <property type="entry name" value="Ankyrin repeat"/>
    <property type="match status" value="1"/>
</dbReference>
<dbReference type="SMART" id="SM00248">
    <property type="entry name" value="ANK"/>
    <property type="match status" value="4"/>
</dbReference>
<reference evidence="5" key="1">
    <citation type="submission" date="2022-11" db="UniProtKB">
        <authorList>
            <consortium name="WormBaseParasite"/>
        </authorList>
    </citation>
    <scope>IDENTIFICATION</scope>
</reference>
<feature type="repeat" description="ANK" evidence="3">
    <location>
        <begin position="212"/>
        <end position="234"/>
    </location>
</feature>
<dbReference type="InterPro" id="IPR036770">
    <property type="entry name" value="Ankyrin_rpt-contain_sf"/>
</dbReference>
<dbReference type="PROSITE" id="PS50088">
    <property type="entry name" value="ANK_REPEAT"/>
    <property type="match status" value="2"/>
</dbReference>
<keyword evidence="1" id="KW-0677">Repeat</keyword>
<proteinExistence type="predicted"/>
<dbReference type="Gene3D" id="1.25.40.20">
    <property type="entry name" value="Ankyrin repeat-containing domain"/>
    <property type="match status" value="1"/>
</dbReference>
<protein>
    <submittedName>
        <fullName evidence="5">Uncharacterized protein</fullName>
    </submittedName>
</protein>
<evidence type="ECO:0000256" key="2">
    <source>
        <dbReference type="ARBA" id="ARBA00023043"/>
    </source>
</evidence>
<accession>A0A914D3N7</accession>
<dbReference type="AlphaFoldDB" id="A0A914D3N7"/>
<dbReference type="InterPro" id="IPR002110">
    <property type="entry name" value="Ankyrin_rpt"/>
</dbReference>
<keyword evidence="4" id="KW-1185">Reference proteome</keyword>
<dbReference type="PROSITE" id="PS50297">
    <property type="entry name" value="ANK_REP_REGION"/>
    <property type="match status" value="2"/>
</dbReference>